<feature type="compositionally biased region" description="Basic and acidic residues" evidence="15">
    <location>
        <begin position="138"/>
        <end position="148"/>
    </location>
</feature>
<accession>A0A7K4XKM7</accession>
<dbReference type="FunFam" id="2.60.200.20:FF:000015">
    <property type="entry name" value="E3 ubiquitin-protein ligase RNF8"/>
    <property type="match status" value="1"/>
</dbReference>
<keyword evidence="8" id="KW-0833">Ubl conjugation pathway</keyword>
<dbReference type="GO" id="GO:0016874">
    <property type="term" value="F:ligase activity"/>
    <property type="evidence" value="ECO:0007669"/>
    <property type="project" value="UniProtKB-KW"/>
</dbReference>
<feature type="domain" description="RING-type" evidence="17">
    <location>
        <begin position="377"/>
        <end position="415"/>
    </location>
</feature>
<proteinExistence type="inferred from homology"/>
<dbReference type="OrthoDB" id="5330228at2759"/>
<dbReference type="PANTHER" id="PTHR15067">
    <property type="entry name" value="E3 UBIQUITIN-PROTEIN LIGASE RNF8"/>
    <property type="match status" value="1"/>
</dbReference>
<dbReference type="GO" id="GO:0008270">
    <property type="term" value="F:zinc ion binding"/>
    <property type="evidence" value="ECO:0007669"/>
    <property type="project" value="UniProtKB-KW"/>
</dbReference>
<dbReference type="AlphaFoldDB" id="A0A7K4XKM7"/>
<dbReference type="Pfam" id="PF00498">
    <property type="entry name" value="FHA"/>
    <property type="match status" value="1"/>
</dbReference>
<evidence type="ECO:0000313" key="19">
    <source>
        <dbReference type="Proteomes" id="UP000529728"/>
    </source>
</evidence>
<keyword evidence="9" id="KW-0862">Zinc</keyword>
<evidence type="ECO:0000256" key="4">
    <source>
        <dbReference type="ARBA" id="ARBA00022679"/>
    </source>
</evidence>
<keyword evidence="7 13" id="KW-0863">Zinc-finger</keyword>
<dbReference type="PROSITE" id="PS50006">
    <property type="entry name" value="FHA_DOMAIN"/>
    <property type="match status" value="1"/>
</dbReference>
<dbReference type="InterPro" id="IPR001841">
    <property type="entry name" value="Znf_RING"/>
</dbReference>
<feature type="compositionally biased region" description="Polar residues" evidence="15">
    <location>
        <begin position="124"/>
        <end position="133"/>
    </location>
</feature>
<keyword evidence="5" id="KW-0479">Metal-binding</keyword>
<dbReference type="Gene3D" id="3.30.40.10">
    <property type="entry name" value="Zinc/RING finger domain, C3HC4 (zinc finger)"/>
    <property type="match status" value="1"/>
</dbReference>
<keyword evidence="6" id="KW-0227">DNA damage</keyword>
<dbReference type="FunFam" id="3.30.40.10:FF:000242">
    <property type="entry name" value="E3 ubiquitin-protein ligase RNF8"/>
    <property type="match status" value="1"/>
</dbReference>
<evidence type="ECO:0000256" key="11">
    <source>
        <dbReference type="ARBA" id="ARBA00023204"/>
    </source>
</evidence>
<comment type="subcellular location">
    <subcellularLocation>
        <location evidence="1">Nucleus</location>
    </subcellularLocation>
</comment>
<evidence type="ECO:0000256" key="3">
    <source>
        <dbReference type="ARBA" id="ARBA00017908"/>
    </source>
</evidence>
<dbReference type="GO" id="GO:0070936">
    <property type="term" value="P:protein K48-linked ubiquitination"/>
    <property type="evidence" value="ECO:0007669"/>
    <property type="project" value="TreeGrafter"/>
</dbReference>
<dbReference type="SMART" id="SM00184">
    <property type="entry name" value="RING"/>
    <property type="match status" value="1"/>
</dbReference>
<dbReference type="Proteomes" id="UP000529728">
    <property type="component" value="Unassembled WGS sequence"/>
</dbReference>
<evidence type="ECO:0000256" key="8">
    <source>
        <dbReference type="ARBA" id="ARBA00022786"/>
    </source>
</evidence>
<gene>
    <name evidence="18" type="primary">Rnf8</name>
    <name evidence="18" type="ORF">REGSAT_R03526</name>
</gene>
<feature type="domain" description="FHA" evidence="16">
    <location>
        <begin position="1"/>
        <end position="55"/>
    </location>
</feature>
<evidence type="ECO:0000256" key="7">
    <source>
        <dbReference type="ARBA" id="ARBA00022771"/>
    </source>
</evidence>
<evidence type="ECO:0000256" key="14">
    <source>
        <dbReference type="SAM" id="Coils"/>
    </source>
</evidence>
<keyword evidence="11" id="KW-0234">DNA repair</keyword>
<keyword evidence="14" id="KW-0175">Coiled coil</keyword>
<feature type="region of interest" description="Disordered" evidence="15">
    <location>
        <begin position="168"/>
        <end position="203"/>
    </location>
</feature>
<dbReference type="InterPro" id="IPR000253">
    <property type="entry name" value="FHA_dom"/>
</dbReference>
<evidence type="ECO:0000259" key="16">
    <source>
        <dbReference type="PROSITE" id="PS50006"/>
    </source>
</evidence>
<organism evidence="18 19">
    <name type="scientific">Regulus satrapa</name>
    <name type="common">Golden-crowned kinglet</name>
    <dbReference type="NCBI Taxonomy" id="13245"/>
    <lineage>
        <taxon>Eukaryota</taxon>
        <taxon>Metazoa</taxon>
        <taxon>Chordata</taxon>
        <taxon>Craniata</taxon>
        <taxon>Vertebrata</taxon>
        <taxon>Euteleostomi</taxon>
        <taxon>Archelosauria</taxon>
        <taxon>Archosauria</taxon>
        <taxon>Dinosauria</taxon>
        <taxon>Saurischia</taxon>
        <taxon>Theropoda</taxon>
        <taxon>Coelurosauria</taxon>
        <taxon>Aves</taxon>
        <taxon>Neognathae</taxon>
        <taxon>Neoaves</taxon>
        <taxon>Telluraves</taxon>
        <taxon>Australaves</taxon>
        <taxon>Passeriformes</taxon>
        <taxon>Regulidae</taxon>
        <taxon>Regulus</taxon>
    </lineage>
</organism>
<dbReference type="GO" id="GO:0006511">
    <property type="term" value="P:ubiquitin-dependent protein catabolic process"/>
    <property type="evidence" value="ECO:0007669"/>
    <property type="project" value="TreeGrafter"/>
</dbReference>
<evidence type="ECO:0000256" key="15">
    <source>
        <dbReference type="SAM" id="MobiDB-lite"/>
    </source>
</evidence>
<dbReference type="CDD" id="cd22663">
    <property type="entry name" value="FHA_RNF8"/>
    <property type="match status" value="1"/>
</dbReference>
<keyword evidence="18" id="KW-0436">Ligase</keyword>
<evidence type="ECO:0000256" key="1">
    <source>
        <dbReference type="ARBA" id="ARBA00004123"/>
    </source>
</evidence>
<reference evidence="18 19" key="1">
    <citation type="submission" date="2019-09" db="EMBL/GenBank/DDBJ databases">
        <title>Bird 10,000 Genomes (B10K) Project - Family phase.</title>
        <authorList>
            <person name="Zhang G."/>
        </authorList>
    </citation>
    <scope>NUCLEOTIDE SEQUENCE [LARGE SCALE GENOMIC DNA]</scope>
    <source>
        <strain evidence="18">B10K-DU-001-18</strain>
        <tissue evidence="18">Muscle</tissue>
    </source>
</reference>
<evidence type="ECO:0000256" key="12">
    <source>
        <dbReference type="ARBA" id="ARBA00023242"/>
    </source>
</evidence>
<dbReference type="CDD" id="cd16535">
    <property type="entry name" value="RING-HC_RNF8"/>
    <property type="match status" value="1"/>
</dbReference>
<dbReference type="InterPro" id="IPR017335">
    <property type="entry name" value="RNF8"/>
</dbReference>
<feature type="region of interest" description="Disordered" evidence="15">
    <location>
        <begin position="106"/>
        <end position="155"/>
    </location>
</feature>
<dbReference type="InterPro" id="IPR008984">
    <property type="entry name" value="SMAD_FHA_dom_sf"/>
</dbReference>
<keyword evidence="19" id="KW-1185">Reference proteome</keyword>
<dbReference type="GO" id="GO:0005829">
    <property type="term" value="C:cytosol"/>
    <property type="evidence" value="ECO:0007669"/>
    <property type="project" value="TreeGrafter"/>
</dbReference>
<dbReference type="Gene3D" id="1.20.5.170">
    <property type="match status" value="1"/>
</dbReference>
<dbReference type="GO" id="GO:0006302">
    <property type="term" value="P:double-strand break repair"/>
    <property type="evidence" value="ECO:0007669"/>
    <property type="project" value="InterPro"/>
</dbReference>
<dbReference type="EMBL" id="VWZN01011346">
    <property type="protein sequence ID" value="NWR47156.1"/>
    <property type="molecule type" value="Genomic_DNA"/>
</dbReference>
<dbReference type="Gene3D" id="2.60.200.20">
    <property type="match status" value="1"/>
</dbReference>
<dbReference type="FunFam" id="1.20.5.170:FF:000050">
    <property type="entry name" value="E3 ubiquitin-protein ligase RNF8"/>
    <property type="match status" value="1"/>
</dbReference>
<dbReference type="GO" id="GO:0006325">
    <property type="term" value="P:chromatin organization"/>
    <property type="evidence" value="ECO:0007669"/>
    <property type="project" value="UniProtKB-KW"/>
</dbReference>
<dbReference type="GO" id="GO:0061630">
    <property type="term" value="F:ubiquitin protein ligase activity"/>
    <property type="evidence" value="ECO:0007669"/>
    <property type="project" value="UniProtKB-ARBA"/>
</dbReference>
<dbReference type="PROSITE" id="PS50089">
    <property type="entry name" value="ZF_RING_2"/>
    <property type="match status" value="1"/>
</dbReference>
<name>A0A7K4XKM7_REGSA</name>
<dbReference type="GO" id="GO:0000151">
    <property type="term" value="C:ubiquitin ligase complex"/>
    <property type="evidence" value="ECO:0007669"/>
    <property type="project" value="TreeGrafter"/>
</dbReference>
<keyword evidence="10" id="KW-0156">Chromatin regulator</keyword>
<dbReference type="PROSITE" id="PS00518">
    <property type="entry name" value="ZF_RING_1"/>
    <property type="match status" value="1"/>
</dbReference>
<evidence type="ECO:0000256" key="2">
    <source>
        <dbReference type="ARBA" id="ARBA00005797"/>
    </source>
</evidence>
<evidence type="ECO:0000256" key="10">
    <source>
        <dbReference type="ARBA" id="ARBA00022853"/>
    </source>
</evidence>
<sequence length="501" mass="57876">VTIGRGLDITYQLVSKTCPLMISRKHCVFQQNAEGQWTVKDNKSLNGVWLNKQRLDPSKVYPIAEGDRIQLGVPLENRETAEYEYEVIKDEWEKIKPFLAQRSDLGNAKSSRTKRKFSLEEVETSGSEGPSNSRCKRDRMSYDSEPLDKSWGQADEARRLTEKMDVKLLSPGPSEGDSGPVHGDPVHSKQAVTVPQKDQKGSSLAESWTGLKMLRKSLADTMKLKVKVQEKQTAVLNVKQKHRKCDQKEILVMEQELQELQDQLCMEQEHQQQQVEELERTFCKEQQKLEGEKCQQGEENLKEQLAQVLQEASDYESRFGHRVLMEELNRNKKDFEEIIRAKNKELEETKEEKEKVRAQKEEVLNQMNDVLENELQCTICSEHFIEAVTLNCAHSFCSYCINEWTKRKVECPICRQEIKSKTRSLVLDNCINRMVEKLDVEMKEHRLSLIRERKEKQNVMAKPATGNDNSVPSTYSTFSVISCDSEDSEEDSSYSESYYVI</sequence>
<protein>
    <recommendedName>
        <fullName evidence="3">E3 ubiquitin-protein ligase CHFR</fullName>
    </recommendedName>
</protein>
<feature type="coiled-coil region" evidence="14">
    <location>
        <begin position="243"/>
        <end position="373"/>
    </location>
</feature>
<dbReference type="SUPFAM" id="SSF49879">
    <property type="entry name" value="SMAD/FHA domain"/>
    <property type="match status" value="1"/>
</dbReference>
<dbReference type="GO" id="GO:0005634">
    <property type="term" value="C:nucleus"/>
    <property type="evidence" value="ECO:0007669"/>
    <property type="project" value="UniProtKB-SubCell"/>
</dbReference>
<dbReference type="InterPro" id="IPR013083">
    <property type="entry name" value="Znf_RING/FYVE/PHD"/>
</dbReference>
<feature type="non-terminal residue" evidence="18">
    <location>
        <position position="501"/>
    </location>
</feature>
<dbReference type="SMART" id="SM00240">
    <property type="entry name" value="FHA"/>
    <property type="match status" value="1"/>
</dbReference>
<dbReference type="PANTHER" id="PTHR15067:SF4">
    <property type="entry name" value="E3 UBIQUITIN-PROTEIN LIGASE RNF8"/>
    <property type="match status" value="1"/>
</dbReference>
<evidence type="ECO:0000256" key="6">
    <source>
        <dbReference type="ARBA" id="ARBA00022763"/>
    </source>
</evidence>
<dbReference type="InterPro" id="IPR017907">
    <property type="entry name" value="Znf_RING_CS"/>
</dbReference>
<feature type="non-terminal residue" evidence="18">
    <location>
        <position position="1"/>
    </location>
</feature>
<dbReference type="Pfam" id="PF13920">
    <property type="entry name" value="zf-C3HC4_3"/>
    <property type="match status" value="1"/>
</dbReference>
<dbReference type="GO" id="GO:0035861">
    <property type="term" value="C:site of double-strand break"/>
    <property type="evidence" value="ECO:0007669"/>
    <property type="project" value="TreeGrafter"/>
</dbReference>
<keyword evidence="12" id="KW-0539">Nucleus</keyword>
<keyword evidence="4" id="KW-0808">Transferase</keyword>
<dbReference type="SUPFAM" id="SSF57850">
    <property type="entry name" value="RING/U-box"/>
    <property type="match status" value="1"/>
</dbReference>
<dbReference type="HAMAP" id="MF_03067">
    <property type="entry name" value="RNF8"/>
    <property type="match status" value="1"/>
</dbReference>
<evidence type="ECO:0000313" key="18">
    <source>
        <dbReference type="EMBL" id="NWR47156.1"/>
    </source>
</evidence>
<evidence type="ECO:0000256" key="9">
    <source>
        <dbReference type="ARBA" id="ARBA00022833"/>
    </source>
</evidence>
<evidence type="ECO:0000259" key="17">
    <source>
        <dbReference type="PROSITE" id="PS50089"/>
    </source>
</evidence>
<evidence type="ECO:0000256" key="5">
    <source>
        <dbReference type="ARBA" id="ARBA00022723"/>
    </source>
</evidence>
<comment type="caution">
    <text evidence="18">The sequence shown here is derived from an EMBL/GenBank/DDBJ whole genome shotgun (WGS) entry which is preliminary data.</text>
</comment>
<comment type="similarity">
    <text evidence="2">Belongs to the CHFR family.</text>
</comment>
<dbReference type="GO" id="GO:0042393">
    <property type="term" value="F:histone binding"/>
    <property type="evidence" value="ECO:0007669"/>
    <property type="project" value="TreeGrafter"/>
</dbReference>
<evidence type="ECO:0000256" key="13">
    <source>
        <dbReference type="PROSITE-ProRule" id="PRU00175"/>
    </source>
</evidence>